<keyword evidence="4" id="KW-1185">Reference proteome</keyword>
<gene>
    <name evidence="3" type="primary">dmlR_1</name>
    <name evidence="3" type="ORF">ROA7023_01760</name>
</gene>
<dbReference type="SUPFAM" id="SSF53850">
    <property type="entry name" value="Periplasmic binding protein-like II"/>
    <property type="match status" value="1"/>
</dbReference>
<accession>A0A1Y5SL03</accession>
<reference evidence="3 4" key="1">
    <citation type="submission" date="2017-03" db="EMBL/GenBank/DDBJ databases">
        <authorList>
            <person name="Afonso C.L."/>
            <person name="Miller P.J."/>
            <person name="Scott M.A."/>
            <person name="Spackman E."/>
            <person name="Goraichik I."/>
            <person name="Dimitrov K.M."/>
            <person name="Suarez D.L."/>
            <person name="Swayne D.E."/>
        </authorList>
    </citation>
    <scope>NUCLEOTIDE SEQUENCE [LARGE SCALE GENOMIC DNA]</scope>
    <source>
        <strain evidence="3 4">CECT 7023</strain>
    </source>
</reference>
<sequence length="217" mass="24010">MKSRFHNWSDVRVFLVVLRRGSTLAASKELGLAQVTVARRVEALEHALDLTLFERDTRGFHPTGAAIRLRPAAEAMEAAVAQFGQAAERARATDLQPIRLTAPRVNFSDGLAAILAEFAEIRPRINFECISSYTFLDLAAGEADVAIRIYREVEDDRLICRRMTTALSTLHATAAYANRHGLPASADEFAGHRFVAYAGPHTPRLINDWMLARIGPD</sequence>
<dbReference type="GO" id="GO:0003700">
    <property type="term" value="F:DNA-binding transcription factor activity"/>
    <property type="evidence" value="ECO:0007669"/>
    <property type="project" value="InterPro"/>
</dbReference>
<protein>
    <submittedName>
        <fullName evidence="3">HTH-type transcriptional regulator DmlR</fullName>
    </submittedName>
</protein>
<evidence type="ECO:0000256" key="1">
    <source>
        <dbReference type="ARBA" id="ARBA00009437"/>
    </source>
</evidence>
<comment type="similarity">
    <text evidence="1">Belongs to the LysR transcriptional regulatory family.</text>
</comment>
<organism evidence="3 4">
    <name type="scientific">Roseisalinus antarcticus</name>
    <dbReference type="NCBI Taxonomy" id="254357"/>
    <lineage>
        <taxon>Bacteria</taxon>
        <taxon>Pseudomonadati</taxon>
        <taxon>Pseudomonadota</taxon>
        <taxon>Alphaproteobacteria</taxon>
        <taxon>Rhodobacterales</taxon>
        <taxon>Roseobacteraceae</taxon>
        <taxon>Roseisalinus</taxon>
    </lineage>
</organism>
<evidence type="ECO:0000313" key="3">
    <source>
        <dbReference type="EMBL" id="SLN43216.1"/>
    </source>
</evidence>
<dbReference type="RefSeq" id="WP_085878630.1">
    <property type="nucleotide sequence ID" value="NZ_FWFZ01000007.1"/>
</dbReference>
<dbReference type="EMBL" id="FWFZ01000007">
    <property type="protein sequence ID" value="SLN43216.1"/>
    <property type="molecule type" value="Genomic_DNA"/>
</dbReference>
<dbReference type="Gene3D" id="1.10.10.10">
    <property type="entry name" value="Winged helix-like DNA-binding domain superfamily/Winged helix DNA-binding domain"/>
    <property type="match status" value="1"/>
</dbReference>
<proteinExistence type="inferred from homology"/>
<dbReference type="AlphaFoldDB" id="A0A1Y5SL03"/>
<dbReference type="OrthoDB" id="9796526at2"/>
<dbReference type="InterPro" id="IPR036388">
    <property type="entry name" value="WH-like_DNA-bd_sf"/>
</dbReference>
<dbReference type="Proteomes" id="UP000193900">
    <property type="component" value="Unassembled WGS sequence"/>
</dbReference>
<dbReference type="InterPro" id="IPR036390">
    <property type="entry name" value="WH_DNA-bd_sf"/>
</dbReference>
<dbReference type="PROSITE" id="PS50931">
    <property type="entry name" value="HTH_LYSR"/>
    <property type="match status" value="1"/>
</dbReference>
<dbReference type="PANTHER" id="PTHR30537:SF3">
    <property type="entry name" value="TRANSCRIPTIONAL REGULATORY PROTEIN"/>
    <property type="match status" value="1"/>
</dbReference>
<dbReference type="GO" id="GO:0043565">
    <property type="term" value="F:sequence-specific DNA binding"/>
    <property type="evidence" value="ECO:0007669"/>
    <property type="project" value="TreeGrafter"/>
</dbReference>
<evidence type="ECO:0000259" key="2">
    <source>
        <dbReference type="PROSITE" id="PS50931"/>
    </source>
</evidence>
<dbReference type="GO" id="GO:0006351">
    <property type="term" value="P:DNA-templated transcription"/>
    <property type="evidence" value="ECO:0007669"/>
    <property type="project" value="TreeGrafter"/>
</dbReference>
<feature type="domain" description="HTH lysR-type" evidence="2">
    <location>
        <begin position="6"/>
        <end position="63"/>
    </location>
</feature>
<dbReference type="PANTHER" id="PTHR30537">
    <property type="entry name" value="HTH-TYPE TRANSCRIPTIONAL REGULATOR"/>
    <property type="match status" value="1"/>
</dbReference>
<dbReference type="InterPro" id="IPR000847">
    <property type="entry name" value="LysR_HTH_N"/>
</dbReference>
<dbReference type="Gene3D" id="3.40.190.290">
    <property type="match status" value="1"/>
</dbReference>
<name>A0A1Y5SL03_9RHOB</name>
<dbReference type="InterPro" id="IPR058163">
    <property type="entry name" value="LysR-type_TF_proteobact-type"/>
</dbReference>
<dbReference type="SUPFAM" id="SSF46785">
    <property type="entry name" value="Winged helix' DNA-binding domain"/>
    <property type="match status" value="1"/>
</dbReference>
<evidence type="ECO:0000313" key="4">
    <source>
        <dbReference type="Proteomes" id="UP000193900"/>
    </source>
</evidence>
<dbReference type="Pfam" id="PF00126">
    <property type="entry name" value="HTH_1"/>
    <property type="match status" value="1"/>
</dbReference>